<evidence type="ECO:0000256" key="2">
    <source>
        <dbReference type="ARBA" id="ARBA00023125"/>
    </source>
</evidence>
<evidence type="ECO:0000313" key="7">
    <source>
        <dbReference type="Proteomes" id="UP001298424"/>
    </source>
</evidence>
<dbReference type="EMBL" id="JAKOOW010000035">
    <property type="protein sequence ID" value="MCG6504779.1"/>
    <property type="molecule type" value="Genomic_DNA"/>
</dbReference>
<sequence>MNAPAAESRPFPPAAAPQDDSEHAAGLLKILSHPERLQLSRLLRESERSLDEMTALTGLSVGTVSKHLSRMRRFGMVDFVRYHSVLLYRLTSEPARRVLDALYPPPAAQTPSGSLKAKSAARIVRNKSRKT</sequence>
<evidence type="ECO:0000256" key="3">
    <source>
        <dbReference type="ARBA" id="ARBA00023163"/>
    </source>
</evidence>
<gene>
    <name evidence="6" type="ORF">MB824_09750</name>
</gene>
<feature type="region of interest" description="Disordered" evidence="4">
    <location>
        <begin position="1"/>
        <end position="24"/>
    </location>
</feature>
<dbReference type="Proteomes" id="UP001298424">
    <property type="component" value="Unassembled WGS sequence"/>
</dbReference>
<keyword evidence="1" id="KW-0805">Transcription regulation</keyword>
<feature type="region of interest" description="Disordered" evidence="4">
    <location>
        <begin position="105"/>
        <end position="131"/>
    </location>
</feature>
<dbReference type="PANTHER" id="PTHR43132">
    <property type="entry name" value="ARSENICAL RESISTANCE OPERON REPRESSOR ARSR-RELATED"/>
    <property type="match status" value="1"/>
</dbReference>
<name>A0ABS9NPQ8_9NEIS</name>
<protein>
    <submittedName>
        <fullName evidence="6">ArsR family transcriptional regulator</fullName>
    </submittedName>
</protein>
<comment type="caution">
    <text evidence="6">The sequence shown here is derived from an EMBL/GenBank/DDBJ whole genome shotgun (WGS) entry which is preliminary data.</text>
</comment>
<evidence type="ECO:0000256" key="4">
    <source>
        <dbReference type="SAM" id="MobiDB-lite"/>
    </source>
</evidence>
<evidence type="ECO:0000313" key="6">
    <source>
        <dbReference type="EMBL" id="MCG6504779.1"/>
    </source>
</evidence>
<keyword evidence="3" id="KW-0804">Transcription</keyword>
<keyword evidence="2" id="KW-0238">DNA-binding</keyword>
<reference evidence="6 7" key="1">
    <citation type="submission" date="2022-02" db="EMBL/GenBank/DDBJ databases">
        <title>Genome sequence data of Kingella unionensis sp. nov. strain CICC 24913 (CCUG 75125).</title>
        <authorList>
            <person name="Xiao M."/>
        </authorList>
    </citation>
    <scope>NUCLEOTIDE SEQUENCE [LARGE SCALE GENOMIC DNA]</scope>
    <source>
        <strain evidence="6 7">CICC 24913</strain>
    </source>
</reference>
<dbReference type="InterPro" id="IPR051011">
    <property type="entry name" value="Metal_resp_trans_reg"/>
</dbReference>
<accession>A0ABS9NPQ8</accession>
<dbReference type="SUPFAM" id="SSF46785">
    <property type="entry name" value="Winged helix' DNA-binding domain"/>
    <property type="match status" value="1"/>
</dbReference>
<dbReference type="PRINTS" id="PR00778">
    <property type="entry name" value="HTHARSR"/>
</dbReference>
<dbReference type="Pfam" id="PF01022">
    <property type="entry name" value="HTH_5"/>
    <property type="match status" value="1"/>
</dbReference>
<dbReference type="InterPro" id="IPR011991">
    <property type="entry name" value="ArsR-like_HTH"/>
</dbReference>
<dbReference type="InterPro" id="IPR036390">
    <property type="entry name" value="WH_DNA-bd_sf"/>
</dbReference>
<dbReference type="PANTHER" id="PTHR43132:SF2">
    <property type="entry name" value="ARSENICAL RESISTANCE OPERON REPRESSOR ARSR-RELATED"/>
    <property type="match status" value="1"/>
</dbReference>
<feature type="domain" description="HTH arsR-type" evidence="5">
    <location>
        <begin position="16"/>
        <end position="110"/>
    </location>
</feature>
<dbReference type="SMART" id="SM00418">
    <property type="entry name" value="HTH_ARSR"/>
    <property type="match status" value="1"/>
</dbReference>
<dbReference type="CDD" id="cd00090">
    <property type="entry name" value="HTH_ARSR"/>
    <property type="match status" value="1"/>
</dbReference>
<organism evidence="6 7">
    <name type="scientific">Kingella pumchi</name>
    <dbReference type="NCBI Taxonomy" id="2779506"/>
    <lineage>
        <taxon>Bacteria</taxon>
        <taxon>Pseudomonadati</taxon>
        <taxon>Pseudomonadota</taxon>
        <taxon>Betaproteobacteria</taxon>
        <taxon>Neisseriales</taxon>
        <taxon>Neisseriaceae</taxon>
        <taxon>Kingella</taxon>
    </lineage>
</organism>
<dbReference type="PROSITE" id="PS50987">
    <property type="entry name" value="HTH_ARSR_2"/>
    <property type="match status" value="1"/>
</dbReference>
<proteinExistence type="predicted"/>
<keyword evidence="7" id="KW-1185">Reference proteome</keyword>
<dbReference type="InterPro" id="IPR036388">
    <property type="entry name" value="WH-like_DNA-bd_sf"/>
</dbReference>
<evidence type="ECO:0000259" key="5">
    <source>
        <dbReference type="PROSITE" id="PS50987"/>
    </source>
</evidence>
<dbReference type="Gene3D" id="1.10.10.10">
    <property type="entry name" value="Winged helix-like DNA-binding domain superfamily/Winged helix DNA-binding domain"/>
    <property type="match status" value="1"/>
</dbReference>
<dbReference type="InterPro" id="IPR001845">
    <property type="entry name" value="HTH_ArsR_DNA-bd_dom"/>
</dbReference>
<evidence type="ECO:0000256" key="1">
    <source>
        <dbReference type="ARBA" id="ARBA00023015"/>
    </source>
</evidence>
<dbReference type="RefSeq" id="WP_238748322.1">
    <property type="nucleotide sequence ID" value="NZ_JAKOOW010000035.1"/>
</dbReference>